<keyword evidence="5" id="KW-1003">Cell membrane</keyword>
<evidence type="ECO:0000256" key="3">
    <source>
        <dbReference type="ARBA" id="ARBA00022989"/>
    </source>
</evidence>
<keyword evidence="2 5" id="KW-0812">Transmembrane</keyword>
<evidence type="ECO:0000256" key="1">
    <source>
        <dbReference type="ARBA" id="ARBA00004141"/>
    </source>
</evidence>
<dbReference type="AlphaFoldDB" id="A0A2G4R3G6"/>
<dbReference type="OrthoDB" id="5329774at2"/>
<proteinExistence type="inferred from homology"/>
<dbReference type="Pfam" id="PF01925">
    <property type="entry name" value="TauE"/>
    <property type="match status" value="1"/>
</dbReference>
<comment type="caution">
    <text evidence="6">The sequence shown here is derived from an EMBL/GenBank/DDBJ whole genome shotgun (WGS) entry which is preliminary data.</text>
</comment>
<comment type="similarity">
    <text evidence="5">Belongs to the 4-toluene sulfonate uptake permease (TSUP) (TC 2.A.102) family.</text>
</comment>
<evidence type="ECO:0000256" key="5">
    <source>
        <dbReference type="RuleBase" id="RU363041"/>
    </source>
</evidence>
<evidence type="ECO:0000256" key="4">
    <source>
        <dbReference type="ARBA" id="ARBA00023136"/>
    </source>
</evidence>
<dbReference type="RefSeq" id="WP_099461343.1">
    <property type="nucleotide sequence ID" value="NZ_CP041617.1"/>
</dbReference>
<dbReference type="InterPro" id="IPR051598">
    <property type="entry name" value="TSUP/Inactive_protease-like"/>
</dbReference>
<evidence type="ECO:0000313" key="7">
    <source>
        <dbReference type="Proteomes" id="UP000237472"/>
    </source>
</evidence>
<keyword evidence="3 5" id="KW-1133">Transmembrane helix</keyword>
<comment type="subcellular location">
    <subcellularLocation>
        <location evidence="5">Cell membrane</location>
        <topology evidence="5">Multi-pass membrane protein</topology>
    </subcellularLocation>
    <subcellularLocation>
        <location evidence="1">Membrane</location>
        <topology evidence="1">Multi-pass membrane protein</topology>
    </subcellularLocation>
</comment>
<feature type="transmembrane region" description="Helical" evidence="5">
    <location>
        <begin position="137"/>
        <end position="167"/>
    </location>
</feature>
<keyword evidence="4 5" id="KW-0472">Membrane</keyword>
<evidence type="ECO:0000256" key="2">
    <source>
        <dbReference type="ARBA" id="ARBA00022692"/>
    </source>
</evidence>
<dbReference type="Proteomes" id="UP000237472">
    <property type="component" value="Unassembled WGS sequence"/>
</dbReference>
<protein>
    <recommendedName>
        <fullName evidence="5">Probable membrane transporter protein</fullName>
    </recommendedName>
</protein>
<feature type="transmembrane region" description="Helical" evidence="5">
    <location>
        <begin position="179"/>
        <end position="201"/>
    </location>
</feature>
<reference evidence="7" key="1">
    <citation type="submission" date="2015-06" db="EMBL/GenBank/DDBJ databases">
        <authorList>
            <person name="Parisi A."/>
            <person name="Chiara M."/>
            <person name="Florio D."/>
            <person name="Miccolupo A."/>
            <person name="Manzari C."/>
            <person name="Mion D."/>
            <person name="Caruso M."/>
            <person name="D'erchia A.M."/>
            <person name="Zanoni R."/>
        </authorList>
    </citation>
    <scope>NUCLEOTIDE SEQUENCE [LARGE SCALE GENOMIC DNA]</scope>
    <source>
        <strain evidence="7">73/13</strain>
    </source>
</reference>
<sequence>MDLAILPYFLVGIISGIASGLFGIGGGMIIVPTMLFLGISSHQAVAISVVQMIFAAIFGSYINHKKKNLNFKDGIYIGLGGLLGASFSGVLVSHLSDIALTTIFLCVSFAFFLKYAFGVKNTTNHTQRSKFAKNTILFAAGAFTGIFAISLGIGGGLLIAPILAYFLGYDNKRVVPISLFFVIFASLAGLFSFINVGIIHYELAQKGFIVGVASMIGVFIGIKIMEKMHLSSHFKILLVVYALSITMTAYSLLNKLGLISSIH</sequence>
<gene>
    <name evidence="6" type="ORF">AA994_03380</name>
</gene>
<feature type="transmembrane region" description="Helical" evidence="5">
    <location>
        <begin position="236"/>
        <end position="253"/>
    </location>
</feature>
<name>A0A2G4R3G6_9BACT</name>
<feature type="transmembrane region" description="Helical" evidence="5">
    <location>
        <begin position="44"/>
        <end position="62"/>
    </location>
</feature>
<feature type="transmembrane region" description="Helical" evidence="5">
    <location>
        <begin position="6"/>
        <end position="37"/>
    </location>
</feature>
<evidence type="ECO:0000313" key="6">
    <source>
        <dbReference type="EMBL" id="PHY91090.1"/>
    </source>
</evidence>
<dbReference type="GeneID" id="77267223"/>
<feature type="transmembrane region" description="Helical" evidence="5">
    <location>
        <begin position="99"/>
        <end position="117"/>
    </location>
</feature>
<organism evidence="6 7">
    <name type="scientific">Campylobacter vulpis</name>
    <dbReference type="NCBI Taxonomy" id="1655500"/>
    <lineage>
        <taxon>Bacteria</taxon>
        <taxon>Pseudomonadati</taxon>
        <taxon>Campylobacterota</taxon>
        <taxon>Epsilonproteobacteria</taxon>
        <taxon>Campylobacterales</taxon>
        <taxon>Campylobacteraceae</taxon>
        <taxon>Campylobacter</taxon>
    </lineage>
</organism>
<dbReference type="GO" id="GO:0005886">
    <property type="term" value="C:plasma membrane"/>
    <property type="evidence" value="ECO:0007669"/>
    <property type="project" value="UniProtKB-SubCell"/>
</dbReference>
<feature type="transmembrane region" description="Helical" evidence="5">
    <location>
        <begin position="207"/>
        <end position="224"/>
    </location>
</feature>
<accession>A0A2G4R3G6</accession>
<dbReference type="InterPro" id="IPR002781">
    <property type="entry name" value="TM_pro_TauE-like"/>
</dbReference>
<dbReference type="PANTHER" id="PTHR43701">
    <property type="entry name" value="MEMBRANE TRANSPORTER PROTEIN MJ0441-RELATED"/>
    <property type="match status" value="1"/>
</dbReference>
<dbReference type="EMBL" id="LDWY01000042">
    <property type="protein sequence ID" value="PHY91090.1"/>
    <property type="molecule type" value="Genomic_DNA"/>
</dbReference>
<dbReference type="PANTHER" id="PTHR43701:SF2">
    <property type="entry name" value="MEMBRANE TRANSPORTER PROTEIN YJNA-RELATED"/>
    <property type="match status" value="1"/>
</dbReference>
<feature type="transmembrane region" description="Helical" evidence="5">
    <location>
        <begin position="74"/>
        <end position="92"/>
    </location>
</feature>